<dbReference type="Gene3D" id="3.90.25.10">
    <property type="entry name" value="UDP-galactose 4-epimerase, domain 1"/>
    <property type="match status" value="1"/>
</dbReference>
<dbReference type="Pfam" id="PF04321">
    <property type="entry name" value="RmlD_sub_bind"/>
    <property type="match status" value="1"/>
</dbReference>
<reference evidence="6" key="1">
    <citation type="submission" date="2016-06" db="EMBL/GenBank/DDBJ databases">
        <authorList>
            <person name="Varghese N."/>
            <person name="Submissions Spin"/>
        </authorList>
    </citation>
    <scope>NUCLEOTIDE SEQUENCE [LARGE SCALE GENOMIC DNA]</scope>
    <source>
        <strain evidence="6">DSM 43903</strain>
    </source>
</reference>
<proteinExistence type="inferred from homology"/>
<keyword evidence="2" id="KW-0560">Oxidoreductase</keyword>
<dbReference type="InterPro" id="IPR036291">
    <property type="entry name" value="NAD(P)-bd_dom_sf"/>
</dbReference>
<dbReference type="STRING" id="47855.GA0070606_5742"/>
<dbReference type="EC" id="1.1.1.133" evidence="2"/>
<dbReference type="CDD" id="cd05254">
    <property type="entry name" value="dTDP_HR_like_SDR_e"/>
    <property type="match status" value="1"/>
</dbReference>
<feature type="domain" description="RmlD-like substrate binding" evidence="4">
    <location>
        <begin position="7"/>
        <end position="290"/>
    </location>
</feature>
<dbReference type="UniPathway" id="UPA00124"/>
<dbReference type="GO" id="GO:0008831">
    <property type="term" value="F:dTDP-4-dehydrorhamnose reductase activity"/>
    <property type="evidence" value="ECO:0007669"/>
    <property type="project" value="UniProtKB-EC"/>
</dbReference>
<dbReference type="Proteomes" id="UP000199001">
    <property type="component" value="Unassembled WGS sequence"/>
</dbReference>
<evidence type="ECO:0000256" key="3">
    <source>
        <dbReference type="SAM" id="MobiDB-lite"/>
    </source>
</evidence>
<evidence type="ECO:0000259" key="4">
    <source>
        <dbReference type="Pfam" id="PF04321"/>
    </source>
</evidence>
<dbReference type="SUPFAM" id="SSF51735">
    <property type="entry name" value="NAD(P)-binding Rossmann-fold domains"/>
    <property type="match status" value="1"/>
</dbReference>
<evidence type="ECO:0000313" key="5">
    <source>
        <dbReference type="EMBL" id="SCL71515.1"/>
    </source>
</evidence>
<sequence length="331" mass="34570">MSAPAPRLLVTGAGGLLGRELCEVLAVAEGRHTTLDRAGLDITDAAAVRRAVPGHDVVVNAAAWTDVDGAESDEAGATAVNGAGPAHLARACARSGAVLIHLSSDYVFSGETEVPWPEDAPPAPLNAYGRSKLAGERAVRDLLPGRGYVVRTGWLYGRHGPNFVRAVLRRAAETEFVDVVDDQHGQPTWARALAARLVTLAGLAAAGRAPAGIYHGTAAGRTTWYGFARAVFALHGLDPGRVRPTDSRAVAARPARRPRISVLGHDGWARAGLGPLPPWRRMIEAAVAEQQSAAVAEQQSPAVAEQQSPAVAEQRSPAVAGGAGRTRRRPA</sequence>
<evidence type="ECO:0000313" key="6">
    <source>
        <dbReference type="Proteomes" id="UP000199001"/>
    </source>
</evidence>
<feature type="region of interest" description="Disordered" evidence="3">
    <location>
        <begin position="290"/>
        <end position="331"/>
    </location>
</feature>
<comment type="pathway">
    <text evidence="2">Carbohydrate biosynthesis; dTDP-L-rhamnose biosynthesis.</text>
</comment>
<gene>
    <name evidence="5" type="ORF">GA0070606_5742</name>
</gene>
<dbReference type="Gene3D" id="3.40.50.720">
    <property type="entry name" value="NAD(P)-binding Rossmann-like Domain"/>
    <property type="match status" value="1"/>
</dbReference>
<dbReference type="PANTHER" id="PTHR10491:SF4">
    <property type="entry name" value="METHIONINE ADENOSYLTRANSFERASE 2 SUBUNIT BETA"/>
    <property type="match status" value="1"/>
</dbReference>
<dbReference type="GO" id="GO:0019305">
    <property type="term" value="P:dTDP-rhamnose biosynthetic process"/>
    <property type="evidence" value="ECO:0007669"/>
    <property type="project" value="UniProtKB-UniPathway"/>
</dbReference>
<comment type="similarity">
    <text evidence="1 2">Belongs to the dTDP-4-dehydrorhamnose reductase family.</text>
</comment>
<keyword evidence="2" id="KW-0521">NADP</keyword>
<name>A0A1C6VYV5_9ACTN</name>
<organism evidence="5 6">
    <name type="scientific">Micromonospora citrea</name>
    <dbReference type="NCBI Taxonomy" id="47855"/>
    <lineage>
        <taxon>Bacteria</taxon>
        <taxon>Bacillati</taxon>
        <taxon>Actinomycetota</taxon>
        <taxon>Actinomycetes</taxon>
        <taxon>Micromonosporales</taxon>
        <taxon>Micromonosporaceae</taxon>
        <taxon>Micromonospora</taxon>
    </lineage>
</organism>
<dbReference type="OrthoDB" id="9803892at2"/>
<dbReference type="InterPro" id="IPR029903">
    <property type="entry name" value="RmlD-like-bd"/>
</dbReference>
<dbReference type="InterPro" id="IPR005913">
    <property type="entry name" value="dTDP_dehydrorham_reduct"/>
</dbReference>
<protein>
    <recommendedName>
        <fullName evidence="2">dTDP-4-dehydrorhamnose reductase</fullName>
        <ecNumber evidence="2">1.1.1.133</ecNumber>
    </recommendedName>
</protein>
<dbReference type="AlphaFoldDB" id="A0A1C6VYV5"/>
<dbReference type="EMBL" id="FMHZ01000002">
    <property type="protein sequence ID" value="SCL71515.1"/>
    <property type="molecule type" value="Genomic_DNA"/>
</dbReference>
<feature type="compositionally biased region" description="Low complexity" evidence="3">
    <location>
        <begin position="290"/>
        <end position="310"/>
    </location>
</feature>
<evidence type="ECO:0000256" key="1">
    <source>
        <dbReference type="ARBA" id="ARBA00010944"/>
    </source>
</evidence>
<accession>A0A1C6VYV5</accession>
<comment type="function">
    <text evidence="2">Catalyzes the reduction of dTDP-6-deoxy-L-lyxo-4-hexulose to yield dTDP-L-rhamnose.</text>
</comment>
<dbReference type="RefSeq" id="WP_091106289.1">
    <property type="nucleotide sequence ID" value="NZ_FMHZ01000002.1"/>
</dbReference>
<evidence type="ECO:0000256" key="2">
    <source>
        <dbReference type="RuleBase" id="RU364082"/>
    </source>
</evidence>
<dbReference type="PANTHER" id="PTHR10491">
    <property type="entry name" value="DTDP-4-DEHYDRORHAMNOSE REDUCTASE"/>
    <property type="match status" value="1"/>
</dbReference>
<dbReference type="NCBIfam" id="TIGR01214">
    <property type="entry name" value="rmlD"/>
    <property type="match status" value="1"/>
</dbReference>
<dbReference type="GO" id="GO:0005829">
    <property type="term" value="C:cytosol"/>
    <property type="evidence" value="ECO:0007669"/>
    <property type="project" value="TreeGrafter"/>
</dbReference>
<keyword evidence="6" id="KW-1185">Reference proteome</keyword>